<sequence>MTIQLILFSKNAIGQGLIPDGSAMFDDKPCYLLGTKKLPRHSKPNTNVKCLPQGKQALPPIPELILEGIKYSDIHYRNTPFTNPVMASLQLFEIDLSKKVPEQLIYLRNCEELYKAMNLGIRSLGNQLAHDELAQIKSAQAALHFQITRLVGNKTEIEKALKNLLASCVGCLTKNRHDIVLLAEKSGIDVQHYLDDLEKVCTPKSPCTEDKKNESSRSNAAKNDLKLRRKLLLVSLIVALMQLDGFLHKLIIY</sequence>
<dbReference type="PANTHER" id="PTHR37592:SF1">
    <property type="match status" value="1"/>
</dbReference>
<reference evidence="2" key="1">
    <citation type="submission" date="2021-03" db="EMBL/GenBank/DDBJ databases">
        <title>Draft genome sequence of rust myrtle Austropuccinia psidii MF-1, a brazilian biotype.</title>
        <authorList>
            <person name="Quecine M.C."/>
            <person name="Pachon D.M.R."/>
            <person name="Bonatelli M.L."/>
            <person name="Correr F.H."/>
            <person name="Franceschini L.M."/>
            <person name="Leite T.F."/>
            <person name="Margarido G.R.A."/>
            <person name="Almeida C.A."/>
            <person name="Ferrarezi J.A."/>
            <person name="Labate C.A."/>
        </authorList>
    </citation>
    <scope>NUCLEOTIDE SEQUENCE</scope>
    <source>
        <strain evidence="2">MF-1</strain>
    </source>
</reference>
<gene>
    <name evidence="2" type="ORF">O181_031746</name>
</gene>
<evidence type="ECO:0000313" key="3">
    <source>
        <dbReference type="Proteomes" id="UP000765509"/>
    </source>
</evidence>
<proteinExistence type="predicted"/>
<name>A0A9Q3CVG9_9BASI</name>
<dbReference type="EMBL" id="AVOT02011390">
    <property type="protein sequence ID" value="MBW0492031.1"/>
    <property type="molecule type" value="Genomic_DNA"/>
</dbReference>
<feature type="domain" description="DUF7143" evidence="1">
    <location>
        <begin position="32"/>
        <end position="185"/>
    </location>
</feature>
<evidence type="ECO:0000259" key="1">
    <source>
        <dbReference type="Pfam" id="PF23631"/>
    </source>
</evidence>
<protein>
    <recommendedName>
        <fullName evidence="1">DUF7143 domain-containing protein</fullName>
    </recommendedName>
</protein>
<evidence type="ECO:0000313" key="2">
    <source>
        <dbReference type="EMBL" id="MBW0492031.1"/>
    </source>
</evidence>
<dbReference type="OrthoDB" id="2501823at2759"/>
<dbReference type="PANTHER" id="PTHR37592">
    <property type="match status" value="1"/>
</dbReference>
<organism evidence="2 3">
    <name type="scientific">Austropuccinia psidii MF-1</name>
    <dbReference type="NCBI Taxonomy" id="1389203"/>
    <lineage>
        <taxon>Eukaryota</taxon>
        <taxon>Fungi</taxon>
        <taxon>Dikarya</taxon>
        <taxon>Basidiomycota</taxon>
        <taxon>Pucciniomycotina</taxon>
        <taxon>Pucciniomycetes</taxon>
        <taxon>Pucciniales</taxon>
        <taxon>Sphaerophragmiaceae</taxon>
        <taxon>Austropuccinia</taxon>
    </lineage>
</organism>
<dbReference type="Pfam" id="PF23631">
    <property type="entry name" value="DUF7143"/>
    <property type="match status" value="1"/>
</dbReference>
<accession>A0A9Q3CVG9</accession>
<keyword evidence="3" id="KW-1185">Reference proteome</keyword>
<comment type="caution">
    <text evidence="2">The sequence shown here is derived from an EMBL/GenBank/DDBJ whole genome shotgun (WGS) entry which is preliminary data.</text>
</comment>
<dbReference type="InterPro" id="IPR055567">
    <property type="entry name" value="DUF7143"/>
</dbReference>
<dbReference type="AlphaFoldDB" id="A0A9Q3CVG9"/>
<dbReference type="Proteomes" id="UP000765509">
    <property type="component" value="Unassembled WGS sequence"/>
</dbReference>